<dbReference type="AlphaFoldDB" id="A0A0K1ENF4"/>
<keyword evidence="1" id="KW-0808">Transferase</keyword>
<name>A0A0K1ENF4_CHOCO</name>
<evidence type="ECO:0000256" key="5">
    <source>
        <dbReference type="SAM" id="MobiDB-lite"/>
    </source>
</evidence>
<dbReference type="PROSITE" id="PS50011">
    <property type="entry name" value="PROTEIN_KINASE_DOM"/>
    <property type="match status" value="1"/>
</dbReference>
<feature type="region of interest" description="Disordered" evidence="5">
    <location>
        <begin position="464"/>
        <end position="587"/>
    </location>
</feature>
<dbReference type="PANTHER" id="PTHR43289">
    <property type="entry name" value="MITOGEN-ACTIVATED PROTEIN KINASE KINASE KINASE 20-RELATED"/>
    <property type="match status" value="1"/>
</dbReference>
<reference evidence="7 8" key="1">
    <citation type="submission" date="2015-07" db="EMBL/GenBank/DDBJ databases">
        <title>Genome analysis of myxobacterium Chondromyces crocatus Cm c5 reveals a high potential for natural compound synthesis and the genetic basis for the loss of fruiting body formation.</title>
        <authorList>
            <person name="Zaburannyi N."/>
            <person name="Bunk B."/>
            <person name="Maier J."/>
            <person name="Overmann J."/>
            <person name="Mueller R."/>
        </authorList>
    </citation>
    <scope>NUCLEOTIDE SEQUENCE [LARGE SCALE GENOMIC DNA]</scope>
    <source>
        <strain evidence="7 8">Cm c5</strain>
    </source>
</reference>
<gene>
    <name evidence="7" type="ORF">CMC5_066020</name>
</gene>
<evidence type="ECO:0000256" key="3">
    <source>
        <dbReference type="ARBA" id="ARBA00022777"/>
    </source>
</evidence>
<dbReference type="GO" id="GO:0005524">
    <property type="term" value="F:ATP binding"/>
    <property type="evidence" value="ECO:0007669"/>
    <property type="project" value="UniProtKB-KW"/>
</dbReference>
<feature type="compositionally biased region" description="Low complexity" evidence="5">
    <location>
        <begin position="576"/>
        <end position="587"/>
    </location>
</feature>
<proteinExistence type="predicted"/>
<feature type="compositionally biased region" description="Low complexity" evidence="5">
    <location>
        <begin position="551"/>
        <end position="568"/>
    </location>
</feature>
<protein>
    <recommendedName>
        <fullName evidence="6">Protein kinase domain-containing protein</fullName>
    </recommendedName>
</protein>
<dbReference type="PATRIC" id="fig|52.7.peg.7257"/>
<dbReference type="OrthoDB" id="9801841at2"/>
<dbReference type="InterPro" id="IPR000719">
    <property type="entry name" value="Prot_kinase_dom"/>
</dbReference>
<evidence type="ECO:0000313" key="8">
    <source>
        <dbReference type="Proteomes" id="UP000067626"/>
    </source>
</evidence>
<keyword evidence="3" id="KW-0418">Kinase</keyword>
<evidence type="ECO:0000256" key="4">
    <source>
        <dbReference type="ARBA" id="ARBA00022840"/>
    </source>
</evidence>
<dbReference type="SMART" id="SM00220">
    <property type="entry name" value="S_TKc"/>
    <property type="match status" value="1"/>
</dbReference>
<dbReference type="InterPro" id="IPR011009">
    <property type="entry name" value="Kinase-like_dom_sf"/>
</dbReference>
<organism evidence="7 8">
    <name type="scientific">Chondromyces crocatus</name>
    <dbReference type="NCBI Taxonomy" id="52"/>
    <lineage>
        <taxon>Bacteria</taxon>
        <taxon>Pseudomonadati</taxon>
        <taxon>Myxococcota</taxon>
        <taxon>Polyangia</taxon>
        <taxon>Polyangiales</taxon>
        <taxon>Polyangiaceae</taxon>
        <taxon>Chondromyces</taxon>
    </lineage>
</organism>
<dbReference type="EMBL" id="CP012159">
    <property type="protein sequence ID" value="AKT42376.1"/>
    <property type="molecule type" value="Genomic_DNA"/>
</dbReference>
<dbReference type="GO" id="GO:0004674">
    <property type="term" value="F:protein serine/threonine kinase activity"/>
    <property type="evidence" value="ECO:0007669"/>
    <property type="project" value="TreeGrafter"/>
</dbReference>
<feature type="compositionally biased region" description="Low complexity" evidence="5">
    <location>
        <begin position="307"/>
        <end position="338"/>
    </location>
</feature>
<dbReference type="Gene3D" id="3.30.200.20">
    <property type="entry name" value="Phosphorylase Kinase, domain 1"/>
    <property type="match status" value="1"/>
</dbReference>
<keyword evidence="4" id="KW-0067">ATP-binding</keyword>
<feature type="region of interest" description="Disordered" evidence="5">
    <location>
        <begin position="301"/>
        <end position="389"/>
    </location>
</feature>
<dbReference type="PANTHER" id="PTHR43289:SF6">
    <property type="entry name" value="SERINE_THREONINE-PROTEIN KINASE NEKL-3"/>
    <property type="match status" value="1"/>
</dbReference>
<evidence type="ECO:0000313" key="7">
    <source>
        <dbReference type="EMBL" id="AKT42376.1"/>
    </source>
</evidence>
<keyword evidence="2" id="KW-0547">Nucleotide-binding</keyword>
<dbReference type="RefSeq" id="WP_050434019.1">
    <property type="nucleotide sequence ID" value="NZ_CP012159.1"/>
</dbReference>
<evidence type="ECO:0000256" key="2">
    <source>
        <dbReference type="ARBA" id="ARBA00022741"/>
    </source>
</evidence>
<feature type="compositionally biased region" description="Low complexity" evidence="5">
    <location>
        <begin position="466"/>
        <end position="476"/>
    </location>
</feature>
<dbReference type="CDD" id="cd14014">
    <property type="entry name" value="STKc_PknB_like"/>
    <property type="match status" value="1"/>
</dbReference>
<evidence type="ECO:0000256" key="1">
    <source>
        <dbReference type="ARBA" id="ARBA00022679"/>
    </source>
</evidence>
<accession>A0A0K1ENF4</accession>
<feature type="domain" description="Protein kinase" evidence="6">
    <location>
        <begin position="13"/>
        <end position="277"/>
    </location>
</feature>
<dbReference type="KEGG" id="ccro:CMC5_066020"/>
<dbReference type="STRING" id="52.CMC5_066020"/>
<dbReference type="InterPro" id="IPR008271">
    <property type="entry name" value="Ser/Thr_kinase_AS"/>
</dbReference>
<dbReference type="PROSITE" id="PS00108">
    <property type="entry name" value="PROTEIN_KINASE_ST"/>
    <property type="match status" value="1"/>
</dbReference>
<dbReference type="Gene3D" id="1.10.510.10">
    <property type="entry name" value="Transferase(Phosphotransferase) domain 1"/>
    <property type="match status" value="1"/>
</dbReference>
<sequence length="587" mass="60172">MSITPGMIVGGKYRLGQPVSRGGMGSVWAAEHLQLGSAVALKFMDPSFASSPAFRTRFEREARVAASLKTPHVVHVSDYGIDAAGPFIAMELLHGEDLQTRLEQRKRLPIHEVSVLLGQLGKALRRAHEVGLIHRDLKPRNIFLARVDDEEVLKVLDFGIAKDTMGRSVAESTSTGELMGSPHYMSPEQLRADRDLDARSDLWSVGVILFRCLTGRLPFPGDVLGTVMARVLVDPVPQATQIAPDLPPGVDAFFARCMTRDREQRFQNIRELVDAFAQLAGGAPFGVTTAGVQMSPFASAGGSGAYPAQAPGVPPASGGSLGSGSYPSGPLSGAGSYPQGAAHGAQMPSSAPRPGSGAYPAVGAAQVGGPGFGASPPRGSFHSMPGMGAPGSAAPGMPLNLAAPIPVGTPVGTLASGGTIDVSTFSTLASEQARKRKAIFAIGGAAIGLVGVIAAVALSEGRSDGAPEAQAGEGAPVSTAAVAEPTVSPEAAAEKEARERAEAEKAAAEAEKDADERKLAEKVSDDNKKSGSKESGAAQKTAPTSTTAGGKSTPTTSSPANTTTATKTKPPPTSTPAPATTRPKWGF</sequence>
<evidence type="ECO:0000259" key="6">
    <source>
        <dbReference type="PROSITE" id="PS50011"/>
    </source>
</evidence>
<dbReference type="SUPFAM" id="SSF56112">
    <property type="entry name" value="Protein kinase-like (PK-like)"/>
    <property type="match status" value="1"/>
</dbReference>
<feature type="compositionally biased region" description="Basic and acidic residues" evidence="5">
    <location>
        <begin position="492"/>
        <end position="532"/>
    </location>
</feature>
<feature type="compositionally biased region" description="Polar residues" evidence="5">
    <location>
        <begin position="541"/>
        <end position="550"/>
    </location>
</feature>
<dbReference type="Pfam" id="PF00069">
    <property type="entry name" value="Pkinase"/>
    <property type="match status" value="1"/>
</dbReference>
<keyword evidence="8" id="KW-1185">Reference proteome</keyword>
<dbReference type="Proteomes" id="UP000067626">
    <property type="component" value="Chromosome"/>
</dbReference>